<dbReference type="AlphaFoldDB" id="A0A1R4J123"/>
<dbReference type="EMBL" id="FUKQ01000018">
    <property type="protein sequence ID" value="SJN25353.1"/>
    <property type="molecule type" value="Genomic_DNA"/>
</dbReference>
<reference evidence="2 3" key="1">
    <citation type="submission" date="2017-02" db="EMBL/GenBank/DDBJ databases">
        <authorList>
            <person name="Peterson S.W."/>
        </authorList>
    </citation>
    <scope>NUCLEOTIDE SEQUENCE [LARGE SCALE GENOMIC DNA]</scope>
    <source>
        <strain evidence="2 3">LSP_Lj1</strain>
    </source>
</reference>
<sequence length="43" mass="4650">MLKATISASRALARLDGAYKRLPDPTMLINLISHGGAGIERDR</sequence>
<gene>
    <name evidence="2" type="ORF">FM114_04665</name>
</gene>
<protein>
    <recommendedName>
        <fullName evidence="1">Fic/DOC N-terminal domain-containing protein</fullName>
    </recommendedName>
</protein>
<accession>A0A1R4J123</accession>
<dbReference type="Proteomes" id="UP000188342">
    <property type="component" value="Unassembled WGS sequence"/>
</dbReference>
<feature type="domain" description="Fic/DOC N-terminal" evidence="1">
    <location>
        <begin position="2"/>
        <end position="33"/>
    </location>
</feature>
<organism evidence="2 3">
    <name type="scientific">Luteococcus japonicus LSP_Lj1</name>
    <dbReference type="NCBI Taxonomy" id="1255658"/>
    <lineage>
        <taxon>Bacteria</taxon>
        <taxon>Bacillati</taxon>
        <taxon>Actinomycetota</taxon>
        <taxon>Actinomycetes</taxon>
        <taxon>Propionibacteriales</taxon>
        <taxon>Propionibacteriaceae</taxon>
        <taxon>Luteococcus</taxon>
    </lineage>
</organism>
<keyword evidence="3" id="KW-1185">Reference proteome</keyword>
<dbReference type="Pfam" id="PF13784">
    <property type="entry name" value="Fic_N"/>
    <property type="match status" value="1"/>
</dbReference>
<evidence type="ECO:0000313" key="2">
    <source>
        <dbReference type="EMBL" id="SJN25353.1"/>
    </source>
</evidence>
<name>A0A1R4J123_9ACTN</name>
<dbReference type="InterPro" id="IPR025758">
    <property type="entry name" value="Fic/DOC_N"/>
</dbReference>
<proteinExistence type="predicted"/>
<evidence type="ECO:0000313" key="3">
    <source>
        <dbReference type="Proteomes" id="UP000188342"/>
    </source>
</evidence>
<evidence type="ECO:0000259" key="1">
    <source>
        <dbReference type="Pfam" id="PF13784"/>
    </source>
</evidence>